<organism evidence="2 3">
    <name type="scientific">Thauera sinica</name>
    <dbReference type="NCBI Taxonomy" id="2665146"/>
    <lineage>
        <taxon>Bacteria</taxon>
        <taxon>Pseudomonadati</taxon>
        <taxon>Pseudomonadota</taxon>
        <taxon>Betaproteobacteria</taxon>
        <taxon>Rhodocyclales</taxon>
        <taxon>Zoogloeaceae</taxon>
        <taxon>Thauera</taxon>
    </lineage>
</organism>
<dbReference type="InterPro" id="IPR014914">
    <property type="entry name" value="RES_dom"/>
</dbReference>
<feature type="domain" description="RES" evidence="1">
    <location>
        <begin position="13"/>
        <end position="138"/>
    </location>
</feature>
<dbReference type="SMART" id="SM00953">
    <property type="entry name" value="RES"/>
    <property type="match status" value="1"/>
</dbReference>
<evidence type="ECO:0000313" key="3">
    <source>
        <dbReference type="Proteomes" id="UP001595974"/>
    </source>
</evidence>
<protein>
    <submittedName>
        <fullName evidence="2">RES family NAD+ phosphorylase</fullName>
    </submittedName>
</protein>
<evidence type="ECO:0000313" key="2">
    <source>
        <dbReference type="EMBL" id="MFC5769225.1"/>
    </source>
</evidence>
<sequence>MRIFRIGDGRHPVWDGTGAALLGGRWNSAGKPVIYGSPTYSCAMLEILAHAGIGRIPRTHRHVVVEVPDGVSVERHDADSLPDGWESEDSAPASAFGDRWLDERRSAVLVVPSVIARLDWNALVNPLHPEAALLRPSQPEHVIWDKRLFARPGG</sequence>
<evidence type="ECO:0000259" key="1">
    <source>
        <dbReference type="SMART" id="SM00953"/>
    </source>
</evidence>
<proteinExistence type="predicted"/>
<keyword evidence="3" id="KW-1185">Reference proteome</keyword>
<dbReference type="EMBL" id="JBHSOG010000026">
    <property type="protein sequence ID" value="MFC5769225.1"/>
    <property type="molecule type" value="Genomic_DNA"/>
</dbReference>
<dbReference type="RefSeq" id="WP_096447525.1">
    <property type="nucleotide sequence ID" value="NZ_JBHSOG010000026.1"/>
</dbReference>
<name>A0ABW1APZ7_9RHOO</name>
<gene>
    <name evidence="2" type="ORF">ACFPTN_07540</name>
</gene>
<comment type="caution">
    <text evidence="2">The sequence shown here is derived from an EMBL/GenBank/DDBJ whole genome shotgun (WGS) entry which is preliminary data.</text>
</comment>
<reference evidence="3" key="1">
    <citation type="journal article" date="2019" name="Int. J. Syst. Evol. Microbiol.">
        <title>The Global Catalogue of Microorganisms (GCM) 10K type strain sequencing project: providing services to taxonomists for standard genome sequencing and annotation.</title>
        <authorList>
            <consortium name="The Broad Institute Genomics Platform"/>
            <consortium name="The Broad Institute Genome Sequencing Center for Infectious Disease"/>
            <person name="Wu L."/>
            <person name="Ma J."/>
        </authorList>
    </citation>
    <scope>NUCLEOTIDE SEQUENCE [LARGE SCALE GENOMIC DNA]</scope>
    <source>
        <strain evidence="3">SHR3</strain>
    </source>
</reference>
<dbReference type="Pfam" id="PF08808">
    <property type="entry name" value="RES"/>
    <property type="match status" value="1"/>
</dbReference>
<dbReference type="Proteomes" id="UP001595974">
    <property type="component" value="Unassembled WGS sequence"/>
</dbReference>
<accession>A0ABW1APZ7</accession>